<dbReference type="InterPro" id="IPR023798">
    <property type="entry name" value="Ribosomal_uS7_dom"/>
</dbReference>
<evidence type="ECO:0000256" key="2">
    <source>
        <dbReference type="ARBA" id="ARBA00022980"/>
    </source>
</evidence>
<keyword evidence="6" id="KW-1185">Reference proteome</keyword>
<sequence>MVAGRAFPRIAGSRHIRAGLRFYAAKDIPMREIIKQERNFVADEMAASILITESLSRADPNLDIASNEKETGHVATKPTSLCPNFLGSLIKGGVSQNAILARVNARLKLDYQIDNPIQLAIDSVKPLLEYKSMMGRKQTLPRVLTPHRQNGIAIRWLVEAATQREYNTVRNLERGLYDEIAEIFAGTSSLYAKRFNMHKST</sequence>
<evidence type="ECO:0000259" key="4">
    <source>
        <dbReference type="Pfam" id="PF00177"/>
    </source>
</evidence>
<dbReference type="GeneID" id="25260721"/>
<dbReference type="Proteomes" id="UP000029725">
    <property type="component" value="Unassembled WGS sequence"/>
</dbReference>
<dbReference type="Gene3D" id="1.10.455.10">
    <property type="entry name" value="Ribosomal protein S7 domain"/>
    <property type="match status" value="1"/>
</dbReference>
<dbReference type="GO" id="GO:1990904">
    <property type="term" value="C:ribonucleoprotein complex"/>
    <property type="evidence" value="ECO:0007669"/>
    <property type="project" value="UniProtKB-KW"/>
</dbReference>
<evidence type="ECO:0000313" key="5">
    <source>
        <dbReference type="EMBL" id="KGG50394.1"/>
    </source>
</evidence>
<keyword evidence="2 5" id="KW-0689">Ribosomal protein</keyword>
<dbReference type="EMBL" id="JMKJ01000582">
    <property type="protein sequence ID" value="KGG50394.1"/>
    <property type="molecule type" value="Genomic_DNA"/>
</dbReference>
<name>A0A098VNQ6_9MICR</name>
<dbReference type="SUPFAM" id="SSF47973">
    <property type="entry name" value="Ribosomal protein S7"/>
    <property type="match status" value="1"/>
</dbReference>
<gene>
    <name evidence="5" type="ORF">DI09_72p130</name>
</gene>
<keyword evidence="3" id="KW-0687">Ribonucleoprotein</keyword>
<evidence type="ECO:0000256" key="1">
    <source>
        <dbReference type="ARBA" id="ARBA00007151"/>
    </source>
</evidence>
<proteinExistence type="inferred from homology"/>
<dbReference type="AlphaFoldDB" id="A0A098VNQ6"/>
<dbReference type="HOGENOM" id="CLU_1360709_0_0_1"/>
<feature type="domain" description="Small ribosomal subunit protein uS7" evidence="4">
    <location>
        <begin position="118"/>
        <end position="199"/>
    </location>
</feature>
<comment type="caution">
    <text evidence="5">The sequence shown here is derived from an EMBL/GenBank/DDBJ whole genome shotgun (WGS) entry which is preliminary data.</text>
</comment>
<reference evidence="5 6" key="1">
    <citation type="submission" date="2014-04" db="EMBL/GenBank/DDBJ databases">
        <title>A new species of microsporidia sheds light on the evolution of extreme parasitism.</title>
        <authorList>
            <person name="Haag K.L."/>
            <person name="James T.Y."/>
            <person name="Larsson R."/>
            <person name="Schaer T.M."/>
            <person name="Refardt D."/>
            <person name="Pombert J.-F."/>
            <person name="Ebert D."/>
        </authorList>
    </citation>
    <scope>NUCLEOTIDE SEQUENCE [LARGE SCALE GENOMIC DNA]</scope>
    <source>
        <strain evidence="5 6">UGP3</strain>
        <tissue evidence="5">Spores</tissue>
    </source>
</reference>
<comment type="similarity">
    <text evidence="1">Belongs to the universal ribosomal protein uS7 family.</text>
</comment>
<accession>A0A098VNQ6</accession>
<dbReference type="OrthoDB" id="9972728at2759"/>
<evidence type="ECO:0000256" key="3">
    <source>
        <dbReference type="ARBA" id="ARBA00023274"/>
    </source>
</evidence>
<dbReference type="GO" id="GO:0005840">
    <property type="term" value="C:ribosome"/>
    <property type="evidence" value="ECO:0007669"/>
    <property type="project" value="UniProtKB-KW"/>
</dbReference>
<dbReference type="VEuPathDB" id="MicrosporidiaDB:DI09_72p130"/>
<dbReference type="Pfam" id="PF00177">
    <property type="entry name" value="Ribosomal_S7"/>
    <property type="match status" value="1"/>
</dbReference>
<dbReference type="RefSeq" id="XP_013236821.1">
    <property type="nucleotide sequence ID" value="XM_013381367.1"/>
</dbReference>
<evidence type="ECO:0000313" key="6">
    <source>
        <dbReference type="Proteomes" id="UP000029725"/>
    </source>
</evidence>
<dbReference type="InterPro" id="IPR036823">
    <property type="entry name" value="Ribosomal_uS7_dom_sf"/>
</dbReference>
<protein>
    <submittedName>
        <fullName evidence="5">Ribosomal protein S7</fullName>
    </submittedName>
</protein>
<organism evidence="5 6">
    <name type="scientific">Mitosporidium daphniae</name>
    <dbReference type="NCBI Taxonomy" id="1485682"/>
    <lineage>
        <taxon>Eukaryota</taxon>
        <taxon>Fungi</taxon>
        <taxon>Fungi incertae sedis</taxon>
        <taxon>Microsporidia</taxon>
        <taxon>Mitosporidium</taxon>
    </lineage>
</organism>